<dbReference type="InterPro" id="IPR003615">
    <property type="entry name" value="HNH_nuc"/>
</dbReference>
<gene>
    <name evidence="2" type="ORF">UFOVP24_14</name>
</gene>
<keyword evidence="2" id="KW-0255">Endonuclease</keyword>
<sequence>MIENVKDLYSYQDGNLFRLQASGGQKMGAIAGWETICNGKKYKKINIKKKTYYLHQVIFSYHYGYIPKYIDHADGNSLNNKIENLREATQSQNVHNATKRTTNKSGYKGVCFVKNKWRSAIMVNGKNISLGVYDSIEDAAIAYKNGANKFYGQFAKS</sequence>
<dbReference type="SUPFAM" id="SSF54171">
    <property type="entry name" value="DNA-binding domain"/>
    <property type="match status" value="1"/>
</dbReference>
<dbReference type="EMBL" id="LR797817">
    <property type="protein sequence ID" value="CAB4240885.1"/>
    <property type="molecule type" value="Genomic_DNA"/>
</dbReference>
<accession>A0A6J5TAK7</accession>
<proteinExistence type="predicted"/>
<feature type="domain" description="HNH nuclease" evidence="1">
    <location>
        <begin position="52"/>
        <end position="94"/>
    </location>
</feature>
<evidence type="ECO:0000313" key="2">
    <source>
        <dbReference type="EMBL" id="CAB4240885.1"/>
    </source>
</evidence>
<dbReference type="Gene3D" id="3.90.75.20">
    <property type="match status" value="1"/>
</dbReference>
<evidence type="ECO:0000259" key="1">
    <source>
        <dbReference type="Pfam" id="PF13392"/>
    </source>
</evidence>
<dbReference type="Pfam" id="PF13392">
    <property type="entry name" value="HNH_3"/>
    <property type="match status" value="1"/>
</dbReference>
<dbReference type="Gene3D" id="3.30.730.10">
    <property type="entry name" value="AP2/ERF domain"/>
    <property type="match status" value="1"/>
</dbReference>
<dbReference type="GO" id="GO:0003700">
    <property type="term" value="F:DNA-binding transcription factor activity"/>
    <property type="evidence" value="ECO:0007669"/>
    <property type="project" value="InterPro"/>
</dbReference>
<dbReference type="InterPro" id="IPR044925">
    <property type="entry name" value="His-Me_finger_sf"/>
</dbReference>
<dbReference type="GO" id="GO:0004519">
    <property type="term" value="F:endonuclease activity"/>
    <property type="evidence" value="ECO:0007669"/>
    <property type="project" value="UniProtKB-KW"/>
</dbReference>
<organism evidence="2">
    <name type="scientific">uncultured Caudovirales phage</name>
    <dbReference type="NCBI Taxonomy" id="2100421"/>
    <lineage>
        <taxon>Viruses</taxon>
        <taxon>Duplodnaviria</taxon>
        <taxon>Heunggongvirae</taxon>
        <taxon>Uroviricota</taxon>
        <taxon>Caudoviricetes</taxon>
        <taxon>Peduoviridae</taxon>
        <taxon>Maltschvirus</taxon>
        <taxon>Maltschvirus maltsch</taxon>
    </lineage>
</organism>
<reference evidence="2" key="1">
    <citation type="submission" date="2020-05" db="EMBL/GenBank/DDBJ databases">
        <authorList>
            <person name="Chiriac C."/>
            <person name="Salcher M."/>
            <person name="Ghai R."/>
            <person name="Kavagutti S V."/>
        </authorList>
    </citation>
    <scope>NUCLEOTIDE SEQUENCE</scope>
</reference>
<dbReference type="GO" id="GO:0003677">
    <property type="term" value="F:DNA binding"/>
    <property type="evidence" value="ECO:0007669"/>
    <property type="project" value="InterPro"/>
</dbReference>
<dbReference type="SUPFAM" id="SSF54060">
    <property type="entry name" value="His-Me finger endonucleases"/>
    <property type="match status" value="1"/>
</dbReference>
<keyword evidence="2" id="KW-0540">Nuclease</keyword>
<dbReference type="InterPro" id="IPR016177">
    <property type="entry name" value="DNA-bd_dom_sf"/>
</dbReference>
<keyword evidence="2" id="KW-0378">Hydrolase</keyword>
<protein>
    <submittedName>
        <fullName evidence="2">Putative NHN endonuclease</fullName>
    </submittedName>
</protein>
<dbReference type="InterPro" id="IPR036955">
    <property type="entry name" value="AP2/ERF_dom_sf"/>
</dbReference>
<name>A0A6J5TAK7_9CAUD</name>